<evidence type="ECO:0000313" key="4">
    <source>
        <dbReference type="Proteomes" id="UP001168877"/>
    </source>
</evidence>
<name>A0AA39SB43_ACESA</name>
<keyword evidence="4" id="KW-1185">Reference proteome</keyword>
<organism evidence="3 4">
    <name type="scientific">Acer saccharum</name>
    <name type="common">Sugar maple</name>
    <dbReference type="NCBI Taxonomy" id="4024"/>
    <lineage>
        <taxon>Eukaryota</taxon>
        <taxon>Viridiplantae</taxon>
        <taxon>Streptophyta</taxon>
        <taxon>Embryophyta</taxon>
        <taxon>Tracheophyta</taxon>
        <taxon>Spermatophyta</taxon>
        <taxon>Magnoliopsida</taxon>
        <taxon>eudicotyledons</taxon>
        <taxon>Gunneridae</taxon>
        <taxon>Pentapetalae</taxon>
        <taxon>rosids</taxon>
        <taxon>malvids</taxon>
        <taxon>Sapindales</taxon>
        <taxon>Sapindaceae</taxon>
        <taxon>Hippocastanoideae</taxon>
        <taxon>Acereae</taxon>
        <taxon>Acer</taxon>
    </lineage>
</organism>
<dbReference type="InterPro" id="IPR046796">
    <property type="entry name" value="Transposase_32_dom"/>
</dbReference>
<gene>
    <name evidence="3" type="ORF">LWI29_023162</name>
</gene>
<evidence type="ECO:0000259" key="2">
    <source>
        <dbReference type="Pfam" id="PF20167"/>
    </source>
</evidence>
<feature type="domain" description="Putative plant transposon protein" evidence="2">
    <location>
        <begin position="158"/>
        <end position="344"/>
    </location>
</feature>
<accession>A0AA39SB43</accession>
<dbReference type="Proteomes" id="UP001168877">
    <property type="component" value="Unassembled WGS sequence"/>
</dbReference>
<dbReference type="EMBL" id="JAUESC010000382">
    <property type="protein sequence ID" value="KAK0587462.1"/>
    <property type="molecule type" value="Genomic_DNA"/>
</dbReference>
<feature type="compositionally biased region" description="Pro residues" evidence="1">
    <location>
        <begin position="499"/>
        <end position="510"/>
    </location>
</feature>
<dbReference type="AlphaFoldDB" id="A0AA39SB43"/>
<feature type="region of interest" description="Disordered" evidence="1">
    <location>
        <begin position="373"/>
        <end position="425"/>
    </location>
</feature>
<dbReference type="Pfam" id="PF20167">
    <property type="entry name" value="Transposase_32"/>
    <property type="match status" value="1"/>
</dbReference>
<evidence type="ECO:0000256" key="1">
    <source>
        <dbReference type="SAM" id="MobiDB-lite"/>
    </source>
</evidence>
<protein>
    <recommendedName>
        <fullName evidence="2">Putative plant transposon protein domain-containing protein</fullName>
    </recommendedName>
</protein>
<feature type="region of interest" description="Disordered" evidence="1">
    <location>
        <begin position="487"/>
        <end position="542"/>
    </location>
</feature>
<feature type="compositionally biased region" description="Acidic residues" evidence="1">
    <location>
        <begin position="391"/>
        <end position="413"/>
    </location>
</feature>
<proteinExistence type="predicted"/>
<feature type="compositionally biased region" description="Low complexity" evidence="1">
    <location>
        <begin position="104"/>
        <end position="115"/>
    </location>
</feature>
<feature type="region of interest" description="Disordered" evidence="1">
    <location>
        <begin position="85"/>
        <end position="119"/>
    </location>
</feature>
<evidence type="ECO:0000313" key="3">
    <source>
        <dbReference type="EMBL" id="KAK0587462.1"/>
    </source>
</evidence>
<reference evidence="3" key="1">
    <citation type="journal article" date="2022" name="Plant J.">
        <title>Strategies of tolerance reflected in two North American maple genomes.</title>
        <authorList>
            <person name="McEvoy S.L."/>
            <person name="Sezen U.U."/>
            <person name="Trouern-Trend A."/>
            <person name="McMahon S.M."/>
            <person name="Schaberg P.G."/>
            <person name="Yang J."/>
            <person name="Wegrzyn J.L."/>
            <person name="Swenson N.G."/>
        </authorList>
    </citation>
    <scope>NUCLEOTIDE SEQUENCE</scope>
    <source>
        <strain evidence="3">NS2018</strain>
    </source>
</reference>
<comment type="caution">
    <text evidence="3">The sequence shown here is derived from an EMBL/GenBank/DDBJ whole genome shotgun (WGS) entry which is preliminary data.</text>
</comment>
<reference evidence="3" key="2">
    <citation type="submission" date="2023-06" db="EMBL/GenBank/DDBJ databases">
        <authorList>
            <person name="Swenson N.G."/>
            <person name="Wegrzyn J.L."/>
            <person name="Mcevoy S.L."/>
        </authorList>
    </citation>
    <scope>NUCLEOTIDE SEQUENCE</scope>
    <source>
        <strain evidence="3">NS2018</strain>
        <tissue evidence="3">Leaf</tissue>
    </source>
</reference>
<sequence>MIQEYVKRENPKEPLEACIMHGVMEEDENLEVEECAKQLNSLPLRTLKGRWHFEELGVGKPKLPPSIEKPPTLELKQLPSHLRRSAARIVPKMPPRSNKRARPGEGSSASESQEATPCVRNRDYATRKAILMVRPIIHERGIHVSTLEDTTIPTIVEARKWEKLVASRGLANLTWVREFFVSMVPETFRNGGCGLVRDVVVEISERKINEHFSTTPVRQSALPLGYASFDGDSEKLAKLLRGNDDGVWTKKHPIRQSDLSKDMALMNLFNSSSLRPVSHTSSVSVKRAELIACYLTGGLIDVGRVIKAELNEAGDIDLKNKPQAKKKPVPFPYLIIVLCREAGVLELDNDEWAKGEKGDLNLRSWNDTTSKTKGRRKLWKLPSSRPRADSGPEESEEEDEEDEDFEPQEEELQFGESGQAGSSEMSQFNQIMKAIALVTEQVESKIDTLTRQFSEYMQTQDFYRHEQEAEVEDVRADVATMRAQLGFQTYQRRERHRPPTPTPPPPPPPSAGTLGFSAADYVPDDMTPADIERMRRGQSSRG</sequence>